<proteinExistence type="predicted"/>
<feature type="non-terminal residue" evidence="2">
    <location>
        <position position="1"/>
    </location>
</feature>
<dbReference type="AlphaFoldDB" id="A0A0V0HLA3"/>
<accession>A0A0V0HLA3</accession>
<organism evidence="2">
    <name type="scientific">Solanum chacoense</name>
    <name type="common">Chaco potato</name>
    <dbReference type="NCBI Taxonomy" id="4108"/>
    <lineage>
        <taxon>Eukaryota</taxon>
        <taxon>Viridiplantae</taxon>
        <taxon>Streptophyta</taxon>
        <taxon>Embryophyta</taxon>
        <taxon>Tracheophyta</taxon>
        <taxon>Spermatophyta</taxon>
        <taxon>Magnoliopsida</taxon>
        <taxon>eudicotyledons</taxon>
        <taxon>Gunneridae</taxon>
        <taxon>Pentapetalae</taxon>
        <taxon>asterids</taxon>
        <taxon>lamiids</taxon>
        <taxon>Solanales</taxon>
        <taxon>Solanaceae</taxon>
        <taxon>Solanoideae</taxon>
        <taxon>Solaneae</taxon>
        <taxon>Solanum</taxon>
    </lineage>
</organism>
<keyword evidence="1" id="KW-0812">Transmembrane</keyword>
<dbReference type="EMBL" id="GEDG01018269">
    <property type="protein sequence ID" value="JAP20936.1"/>
    <property type="molecule type" value="Transcribed_RNA"/>
</dbReference>
<evidence type="ECO:0000313" key="2">
    <source>
        <dbReference type="EMBL" id="JAP20936.1"/>
    </source>
</evidence>
<sequence>LPISKKKRKSTIQNPPLTMWNLQQRVTLYLLPIIHKLLIIFFLSHWPTIESEALRRFCNISFSIQTLFHGGSN</sequence>
<reference evidence="2" key="1">
    <citation type="submission" date="2015-12" db="EMBL/GenBank/DDBJ databases">
        <title>Gene expression during late stages of embryo sac development: a critical building block for successful pollen-pistil interactions.</title>
        <authorList>
            <person name="Liu Y."/>
            <person name="Joly V."/>
            <person name="Sabar M."/>
            <person name="Matton D.P."/>
        </authorList>
    </citation>
    <scope>NUCLEOTIDE SEQUENCE</scope>
</reference>
<evidence type="ECO:0000256" key="1">
    <source>
        <dbReference type="SAM" id="Phobius"/>
    </source>
</evidence>
<keyword evidence="1" id="KW-0472">Membrane</keyword>
<name>A0A0V0HLA3_SOLCH</name>
<feature type="transmembrane region" description="Helical" evidence="1">
    <location>
        <begin position="26"/>
        <end position="46"/>
    </location>
</feature>
<protein>
    <submittedName>
        <fullName evidence="2">Putative ovule protein</fullName>
    </submittedName>
</protein>
<keyword evidence="1" id="KW-1133">Transmembrane helix</keyword>